<gene>
    <name evidence="2" type="ORF">CTRI78_v006089</name>
</gene>
<dbReference type="AlphaFoldDB" id="A0A4R8RJV9"/>
<dbReference type="GO" id="GO:0005739">
    <property type="term" value="C:mitochondrion"/>
    <property type="evidence" value="ECO:0007669"/>
    <property type="project" value="TreeGrafter"/>
</dbReference>
<dbReference type="PANTHER" id="PTHR37845:SF1">
    <property type="entry name" value="SEQUENCE ORPHAN"/>
    <property type="match status" value="1"/>
</dbReference>
<name>A0A4R8RJV9_COLTR</name>
<comment type="caution">
    <text evidence="2">The sequence shown here is derived from an EMBL/GenBank/DDBJ whole genome shotgun (WGS) entry which is preliminary data.</text>
</comment>
<proteinExistence type="predicted"/>
<reference evidence="2 3" key="1">
    <citation type="submission" date="2018-12" db="EMBL/GenBank/DDBJ databases">
        <title>Genome sequence and assembly of Colletotrichum trifolii.</title>
        <authorList>
            <person name="Gan P."/>
            <person name="Shirasu K."/>
        </authorList>
    </citation>
    <scope>NUCLEOTIDE SEQUENCE [LARGE SCALE GENOMIC DNA]</scope>
    <source>
        <strain evidence="2 3">543-2</strain>
    </source>
</reference>
<sequence length="322" mass="35315">MAERETRQQALPPAPIAPDLKIKPPNPLALATSRHADMDVKTEQPKSKWNTKNLGMRLGADLFSAACAGTLVAPIVSIIDRSIMENASGRRSLGECVKSCLRELLLRPHHVVFSKPFALIFALYGGTYLTANTLDTAVSTIQNRSPSHVTAGTEKFAASSAANIGICMYKDQVFVRMFGPPGVVPRAVPMVSYALFGLRDCLTIFASFNVPPRVGPWLNERMGEELRKKVSGLTVVQFAAPAMVQFVSTPLHLLGLDVYNRPNTAATPVSARDRWHTVAKNWGISTMARICRIIPAYGVGGVVNRKVRLSFMDKLEYRVLRL</sequence>
<dbReference type="Proteomes" id="UP000295703">
    <property type="component" value="Unassembled WGS sequence"/>
</dbReference>
<dbReference type="EMBL" id="RYZW01000055">
    <property type="protein sequence ID" value="TDZ54703.1"/>
    <property type="molecule type" value="Genomic_DNA"/>
</dbReference>
<keyword evidence="3" id="KW-1185">Reference proteome</keyword>
<evidence type="ECO:0000313" key="3">
    <source>
        <dbReference type="Proteomes" id="UP000295703"/>
    </source>
</evidence>
<evidence type="ECO:0000313" key="2">
    <source>
        <dbReference type="EMBL" id="TDZ54703.1"/>
    </source>
</evidence>
<protein>
    <submittedName>
        <fullName evidence="2">Putative membrane protein</fullName>
    </submittedName>
</protein>
<feature type="region of interest" description="Disordered" evidence="1">
    <location>
        <begin position="1"/>
        <end position="24"/>
    </location>
</feature>
<organism evidence="2 3">
    <name type="scientific">Colletotrichum trifolii</name>
    <dbReference type="NCBI Taxonomy" id="5466"/>
    <lineage>
        <taxon>Eukaryota</taxon>
        <taxon>Fungi</taxon>
        <taxon>Dikarya</taxon>
        <taxon>Ascomycota</taxon>
        <taxon>Pezizomycotina</taxon>
        <taxon>Sordariomycetes</taxon>
        <taxon>Hypocreomycetidae</taxon>
        <taxon>Glomerellales</taxon>
        <taxon>Glomerellaceae</taxon>
        <taxon>Colletotrichum</taxon>
        <taxon>Colletotrichum orbiculare species complex</taxon>
    </lineage>
</organism>
<dbReference type="InterPro" id="IPR038781">
    <property type="entry name" value="C365.16-ike"/>
</dbReference>
<dbReference type="STRING" id="5466.A0A4R8RJV9"/>
<accession>A0A4R8RJV9</accession>
<dbReference type="PANTHER" id="PTHR37845">
    <property type="entry name" value="SEQUENCE ORPHAN"/>
    <property type="match status" value="1"/>
</dbReference>
<evidence type="ECO:0000256" key="1">
    <source>
        <dbReference type="SAM" id="MobiDB-lite"/>
    </source>
</evidence>